<evidence type="ECO:0000259" key="13">
    <source>
        <dbReference type="PROSITE" id="PS51194"/>
    </source>
</evidence>
<accession>A0A5J6LHL0</accession>
<proteinExistence type="inferred from homology"/>
<comment type="similarity">
    <text evidence="7 11">Belongs to the DEAD box helicase family.</text>
</comment>
<dbReference type="EC" id="3.6.4.13" evidence="1"/>
<reference evidence="15 16" key="1">
    <citation type="submission" date="2019-09" db="EMBL/GenBank/DDBJ databases">
        <title>Nitrincola iocasae sp. nov., a bacterium isolated from the sediment collected at a cold seep field in South China Sea.</title>
        <authorList>
            <person name="Zhang H."/>
            <person name="Wang H."/>
            <person name="Li C."/>
        </authorList>
    </citation>
    <scope>NUCLEOTIDE SEQUENCE [LARGE SCALE GENOMIC DNA]</scope>
    <source>
        <strain evidence="15 16">KXZD1103</strain>
    </source>
</reference>
<evidence type="ECO:0000256" key="10">
    <source>
        <dbReference type="PROSITE-ProRule" id="PRU00552"/>
    </source>
</evidence>
<dbReference type="InterPro" id="IPR011545">
    <property type="entry name" value="DEAD/DEAH_box_helicase_dom"/>
</dbReference>
<dbReference type="SMART" id="SM00490">
    <property type="entry name" value="HELICc"/>
    <property type="match status" value="1"/>
</dbReference>
<dbReference type="InterPro" id="IPR027417">
    <property type="entry name" value="P-loop_NTPase"/>
</dbReference>
<protein>
    <recommendedName>
        <fullName evidence="9">DEAD-box ATP-dependent RNA helicase RhpA</fullName>
        <ecNumber evidence="1">3.6.4.13</ecNumber>
    </recommendedName>
</protein>
<keyword evidence="16" id="KW-1185">Reference proteome</keyword>
<feature type="domain" description="Helicase ATP-binding" evidence="12">
    <location>
        <begin position="35"/>
        <end position="206"/>
    </location>
</feature>
<evidence type="ECO:0000256" key="2">
    <source>
        <dbReference type="ARBA" id="ARBA00022490"/>
    </source>
</evidence>
<dbReference type="FunFam" id="3.40.50.300:FF:000108">
    <property type="entry name" value="ATP-dependent RNA helicase RhlE"/>
    <property type="match status" value="1"/>
</dbReference>
<dbReference type="CDD" id="cd18787">
    <property type="entry name" value="SF2_C_DEAD"/>
    <property type="match status" value="1"/>
</dbReference>
<dbReference type="InterPro" id="IPR005580">
    <property type="entry name" value="DbpA/CsdA_RNA-bd_dom"/>
</dbReference>
<dbReference type="Pfam" id="PF03880">
    <property type="entry name" value="DbpA"/>
    <property type="match status" value="1"/>
</dbReference>
<evidence type="ECO:0000256" key="4">
    <source>
        <dbReference type="ARBA" id="ARBA00022801"/>
    </source>
</evidence>
<dbReference type="KEGG" id="nik:F5I99_16600"/>
<dbReference type="InterPro" id="IPR050079">
    <property type="entry name" value="DEAD_box_RNA_helicase"/>
</dbReference>
<dbReference type="GO" id="GO:0005524">
    <property type="term" value="F:ATP binding"/>
    <property type="evidence" value="ECO:0007669"/>
    <property type="project" value="UniProtKB-KW"/>
</dbReference>
<evidence type="ECO:0000256" key="5">
    <source>
        <dbReference type="ARBA" id="ARBA00022806"/>
    </source>
</evidence>
<evidence type="ECO:0000256" key="1">
    <source>
        <dbReference type="ARBA" id="ARBA00012552"/>
    </source>
</evidence>
<organism evidence="15 16">
    <name type="scientific">Nitrincola iocasae</name>
    <dbReference type="NCBI Taxonomy" id="2614693"/>
    <lineage>
        <taxon>Bacteria</taxon>
        <taxon>Pseudomonadati</taxon>
        <taxon>Pseudomonadota</taxon>
        <taxon>Gammaproteobacteria</taxon>
        <taxon>Oceanospirillales</taxon>
        <taxon>Oceanospirillaceae</taxon>
        <taxon>Nitrincola</taxon>
    </lineage>
</organism>
<feature type="short sequence motif" description="Q motif" evidence="10">
    <location>
        <begin position="4"/>
        <end position="32"/>
    </location>
</feature>
<dbReference type="PROSITE" id="PS51194">
    <property type="entry name" value="HELICASE_CTER"/>
    <property type="match status" value="1"/>
</dbReference>
<evidence type="ECO:0000256" key="11">
    <source>
        <dbReference type="RuleBase" id="RU000492"/>
    </source>
</evidence>
<dbReference type="GO" id="GO:0042255">
    <property type="term" value="P:ribosome assembly"/>
    <property type="evidence" value="ECO:0007669"/>
    <property type="project" value="UniProtKB-ARBA"/>
</dbReference>
<evidence type="ECO:0000256" key="8">
    <source>
        <dbReference type="ARBA" id="ARBA00047984"/>
    </source>
</evidence>
<evidence type="ECO:0000256" key="6">
    <source>
        <dbReference type="ARBA" id="ARBA00022840"/>
    </source>
</evidence>
<dbReference type="GO" id="GO:0016887">
    <property type="term" value="F:ATP hydrolysis activity"/>
    <property type="evidence" value="ECO:0007669"/>
    <property type="project" value="RHEA"/>
</dbReference>
<dbReference type="GO" id="GO:0003724">
    <property type="term" value="F:RNA helicase activity"/>
    <property type="evidence" value="ECO:0007669"/>
    <property type="project" value="UniProtKB-EC"/>
</dbReference>
<dbReference type="PROSITE" id="PS51195">
    <property type="entry name" value="Q_MOTIF"/>
    <property type="match status" value="1"/>
</dbReference>
<dbReference type="Gene3D" id="3.40.50.300">
    <property type="entry name" value="P-loop containing nucleotide triphosphate hydrolases"/>
    <property type="match status" value="2"/>
</dbReference>
<dbReference type="GO" id="GO:0005829">
    <property type="term" value="C:cytosol"/>
    <property type="evidence" value="ECO:0007669"/>
    <property type="project" value="TreeGrafter"/>
</dbReference>
<comment type="catalytic activity">
    <reaction evidence="8">
        <text>ATP + H2O = ADP + phosphate + H(+)</text>
        <dbReference type="Rhea" id="RHEA:13065"/>
        <dbReference type="ChEBI" id="CHEBI:15377"/>
        <dbReference type="ChEBI" id="CHEBI:15378"/>
        <dbReference type="ChEBI" id="CHEBI:30616"/>
        <dbReference type="ChEBI" id="CHEBI:43474"/>
        <dbReference type="ChEBI" id="CHEBI:456216"/>
        <dbReference type="EC" id="3.6.4.13"/>
    </reaction>
</comment>
<dbReference type="RefSeq" id="WP_151057939.1">
    <property type="nucleotide sequence ID" value="NZ_CP044222.1"/>
</dbReference>
<dbReference type="Gene3D" id="3.30.70.330">
    <property type="match status" value="1"/>
</dbReference>
<feature type="domain" description="Helicase C-terminal" evidence="13">
    <location>
        <begin position="216"/>
        <end position="379"/>
    </location>
</feature>
<dbReference type="SUPFAM" id="SSF52540">
    <property type="entry name" value="P-loop containing nucleoside triphosphate hydrolases"/>
    <property type="match status" value="1"/>
</dbReference>
<evidence type="ECO:0000256" key="7">
    <source>
        <dbReference type="ARBA" id="ARBA00038437"/>
    </source>
</evidence>
<dbReference type="InterPro" id="IPR001650">
    <property type="entry name" value="Helicase_C-like"/>
</dbReference>
<dbReference type="CDD" id="cd00268">
    <property type="entry name" value="DEADc"/>
    <property type="match status" value="1"/>
</dbReference>
<dbReference type="PANTHER" id="PTHR47959:SF1">
    <property type="entry name" value="ATP-DEPENDENT RNA HELICASE DBPA"/>
    <property type="match status" value="1"/>
</dbReference>
<evidence type="ECO:0000313" key="16">
    <source>
        <dbReference type="Proteomes" id="UP000325606"/>
    </source>
</evidence>
<dbReference type="Pfam" id="PF00271">
    <property type="entry name" value="Helicase_C"/>
    <property type="match status" value="1"/>
</dbReference>
<dbReference type="PROSITE" id="PS00039">
    <property type="entry name" value="DEAD_ATP_HELICASE"/>
    <property type="match status" value="1"/>
</dbReference>
<dbReference type="AlphaFoldDB" id="A0A5J6LHL0"/>
<keyword evidence="5 11" id="KW-0347">Helicase</keyword>
<dbReference type="GO" id="GO:0003676">
    <property type="term" value="F:nucleic acid binding"/>
    <property type="evidence" value="ECO:0007669"/>
    <property type="project" value="InterPro"/>
</dbReference>
<evidence type="ECO:0000256" key="3">
    <source>
        <dbReference type="ARBA" id="ARBA00022741"/>
    </source>
</evidence>
<dbReference type="InterPro" id="IPR012677">
    <property type="entry name" value="Nucleotide-bd_a/b_plait_sf"/>
</dbReference>
<evidence type="ECO:0000313" key="15">
    <source>
        <dbReference type="EMBL" id="QEW07978.1"/>
    </source>
</evidence>
<gene>
    <name evidence="15" type="primary">dbpA</name>
    <name evidence="15" type="ORF">F5I99_16600</name>
</gene>
<keyword evidence="2" id="KW-0963">Cytoplasm</keyword>
<keyword evidence="3 11" id="KW-0547">Nucleotide-binding</keyword>
<dbReference type="PANTHER" id="PTHR47959">
    <property type="entry name" value="ATP-DEPENDENT RNA HELICASE RHLE-RELATED"/>
    <property type="match status" value="1"/>
</dbReference>
<keyword evidence="6 11" id="KW-0067">ATP-binding</keyword>
<dbReference type="Proteomes" id="UP000325606">
    <property type="component" value="Chromosome"/>
</dbReference>
<keyword evidence="4 11" id="KW-0378">Hydrolase</keyword>
<dbReference type="SMART" id="SM00487">
    <property type="entry name" value="DEXDc"/>
    <property type="match status" value="1"/>
</dbReference>
<name>A0A5J6LHL0_9GAMM</name>
<evidence type="ECO:0000259" key="14">
    <source>
        <dbReference type="PROSITE" id="PS51195"/>
    </source>
</evidence>
<dbReference type="NCBIfam" id="NF008744">
    <property type="entry name" value="PRK11776.1"/>
    <property type="match status" value="1"/>
</dbReference>
<dbReference type="InterPro" id="IPR044742">
    <property type="entry name" value="DEAD/DEAH_RhlB"/>
</dbReference>
<dbReference type="InterPro" id="IPR014001">
    <property type="entry name" value="Helicase_ATP-bd"/>
</dbReference>
<evidence type="ECO:0000256" key="9">
    <source>
        <dbReference type="ARBA" id="ARBA00074363"/>
    </source>
</evidence>
<dbReference type="GO" id="GO:0009266">
    <property type="term" value="P:response to temperature stimulus"/>
    <property type="evidence" value="ECO:0007669"/>
    <property type="project" value="UniProtKB-ARBA"/>
</dbReference>
<dbReference type="EMBL" id="CP044222">
    <property type="protein sequence ID" value="QEW07978.1"/>
    <property type="molecule type" value="Genomic_DNA"/>
</dbReference>
<dbReference type="InterPro" id="IPR000629">
    <property type="entry name" value="RNA-helicase_DEAD-box_CS"/>
</dbReference>
<sequence length="459" mass="50168">MTTSLFSNLNLPAAALTNLAQMGYEQMTPIQQQSLPLVLSGRDLIAQAQTGSGKTAAFGIGMLETLNPRLFAVQGLVLCPTRELAGQVAGELRKLARYLDNIKIITLCGGQPIGPQIGSLEHGAHIVVGTPGRLRDHLRKETLKLDRLSMLVLDEADRMLDMGFEEDIRFIIGATPAKRQTLLFSATYPEQIESISAAYQYDPVRVSIDTQHDDSTIEQKVWYCDSKHKAAAVAAVLQHFAPEAAIIFCNTKQGCNDMANALRDYDLKSLSLHGDLEQRERDQVLIRFSNGSSRYLLATDVAARGLDIDAVDLVINADLPQDPAVYTHRVGRTGRAGRKGIAICLCGERDKHRLQRIEALQSQPIIAIDNLPTATPDRNPAPAEMTTLCIAGGRKDKLRAGDILGALTRAGGIDAKQIGKIDITDHACYVAVHRRIAADALEQLKLGKIKGRTFRARRI</sequence>
<dbReference type="Pfam" id="PF00270">
    <property type="entry name" value="DEAD"/>
    <property type="match status" value="1"/>
</dbReference>
<dbReference type="PROSITE" id="PS51192">
    <property type="entry name" value="HELICASE_ATP_BIND_1"/>
    <property type="match status" value="1"/>
</dbReference>
<feature type="domain" description="DEAD-box RNA helicase Q" evidence="14">
    <location>
        <begin position="4"/>
        <end position="32"/>
    </location>
</feature>
<evidence type="ECO:0000259" key="12">
    <source>
        <dbReference type="PROSITE" id="PS51192"/>
    </source>
</evidence>
<dbReference type="InterPro" id="IPR014014">
    <property type="entry name" value="RNA_helicase_DEAD_Q_motif"/>
</dbReference>